<evidence type="ECO:0008006" key="4">
    <source>
        <dbReference type="Google" id="ProtNLM"/>
    </source>
</evidence>
<name>A0ABV8MRX7_9NEIS</name>
<keyword evidence="3" id="KW-1185">Reference proteome</keyword>
<comment type="caution">
    <text evidence="2">The sequence shown here is derived from an EMBL/GenBank/DDBJ whole genome shotgun (WGS) entry which is preliminary data.</text>
</comment>
<dbReference type="EMBL" id="JBHSBU010000001">
    <property type="protein sequence ID" value="MFC4159640.1"/>
    <property type="molecule type" value="Genomic_DNA"/>
</dbReference>
<feature type="signal peptide" evidence="1">
    <location>
        <begin position="1"/>
        <end position="18"/>
    </location>
</feature>
<gene>
    <name evidence="2" type="ORF">ACFOW7_09805</name>
</gene>
<dbReference type="Proteomes" id="UP001595791">
    <property type="component" value="Unassembled WGS sequence"/>
</dbReference>
<keyword evidence="1" id="KW-0732">Signal</keyword>
<dbReference type="RefSeq" id="WP_378163623.1">
    <property type="nucleotide sequence ID" value="NZ_JBHSBU010000001.1"/>
</dbReference>
<organism evidence="2 3">
    <name type="scientific">Chitinimonas lacunae</name>
    <dbReference type="NCBI Taxonomy" id="1963018"/>
    <lineage>
        <taxon>Bacteria</taxon>
        <taxon>Pseudomonadati</taxon>
        <taxon>Pseudomonadota</taxon>
        <taxon>Betaproteobacteria</taxon>
        <taxon>Neisseriales</taxon>
        <taxon>Chitinibacteraceae</taxon>
        <taxon>Chitinimonas</taxon>
    </lineage>
</organism>
<evidence type="ECO:0000313" key="3">
    <source>
        <dbReference type="Proteomes" id="UP001595791"/>
    </source>
</evidence>
<evidence type="ECO:0000313" key="2">
    <source>
        <dbReference type="EMBL" id="MFC4159640.1"/>
    </source>
</evidence>
<feature type="chain" id="PRO_5047264014" description="Transporter" evidence="1">
    <location>
        <begin position="19"/>
        <end position="255"/>
    </location>
</feature>
<accession>A0ABV8MRX7</accession>
<proteinExistence type="predicted"/>
<sequence>MNRVRIALALAAAGLAQAAGLPPTDPGRVELPESRLPISFDYQAADWNFDAYLARQRERSALDGQGAGPGYLLLRGRPIRLPGPPPGNKVRNSAAGWDSLHLGLTRSWLLGEGDDAPMLDLRSGLRLSPADDERSLLPGRPDWSLSATLSRGFGYFNTGITAGRSWLGRRGSLAGRDVWFGDLYLGFQAGDSASVGLDYAYTQAGPLGGDTVRSLNLLANFRLDRDWRLSLNASRDLSSNDPGIDLSASVRYQFR</sequence>
<evidence type="ECO:0000256" key="1">
    <source>
        <dbReference type="SAM" id="SignalP"/>
    </source>
</evidence>
<reference evidence="3" key="1">
    <citation type="journal article" date="2019" name="Int. J. Syst. Evol. Microbiol.">
        <title>The Global Catalogue of Microorganisms (GCM) 10K type strain sequencing project: providing services to taxonomists for standard genome sequencing and annotation.</title>
        <authorList>
            <consortium name="The Broad Institute Genomics Platform"/>
            <consortium name="The Broad Institute Genome Sequencing Center for Infectious Disease"/>
            <person name="Wu L."/>
            <person name="Ma J."/>
        </authorList>
    </citation>
    <scope>NUCLEOTIDE SEQUENCE [LARGE SCALE GENOMIC DNA]</scope>
    <source>
        <strain evidence="3">LMG 29894</strain>
    </source>
</reference>
<protein>
    <recommendedName>
        <fullName evidence="4">Transporter</fullName>
    </recommendedName>
</protein>